<proteinExistence type="predicted"/>
<protein>
    <submittedName>
        <fullName evidence="1">Uncharacterized protein</fullName>
    </submittedName>
</protein>
<dbReference type="EMBL" id="LAZR01025009">
    <property type="protein sequence ID" value="KKL73282.1"/>
    <property type="molecule type" value="Genomic_DNA"/>
</dbReference>
<comment type="caution">
    <text evidence="1">The sequence shown here is derived from an EMBL/GenBank/DDBJ whole genome shotgun (WGS) entry which is preliminary data.</text>
</comment>
<reference evidence="1" key="1">
    <citation type="journal article" date="2015" name="Nature">
        <title>Complex archaea that bridge the gap between prokaryotes and eukaryotes.</title>
        <authorList>
            <person name="Spang A."/>
            <person name="Saw J.H."/>
            <person name="Jorgensen S.L."/>
            <person name="Zaremba-Niedzwiedzka K."/>
            <person name="Martijn J."/>
            <person name="Lind A.E."/>
            <person name="van Eijk R."/>
            <person name="Schleper C."/>
            <person name="Guy L."/>
            <person name="Ettema T.J."/>
        </authorList>
    </citation>
    <scope>NUCLEOTIDE SEQUENCE</scope>
</reference>
<dbReference type="AlphaFoldDB" id="A0A0F9HDW5"/>
<name>A0A0F9HDW5_9ZZZZ</name>
<accession>A0A0F9HDW5</accession>
<gene>
    <name evidence="1" type="ORF">LCGC14_2076460</name>
</gene>
<evidence type="ECO:0000313" key="1">
    <source>
        <dbReference type="EMBL" id="KKL73282.1"/>
    </source>
</evidence>
<sequence>MRNLWAAVVTALKRWLARDDLRTRSSQLLPVGDNAALEVMRQWPSTPNRSLVILFGEGGGAVEQARMLTSKQKKRVEKLLRDLEDADLDAAKKLGSTRERAILEQERMEN</sequence>
<organism evidence="1">
    <name type="scientific">marine sediment metagenome</name>
    <dbReference type="NCBI Taxonomy" id="412755"/>
    <lineage>
        <taxon>unclassified sequences</taxon>
        <taxon>metagenomes</taxon>
        <taxon>ecological metagenomes</taxon>
    </lineage>
</organism>